<dbReference type="EMBL" id="CAXDID020000022">
    <property type="protein sequence ID" value="CAL5988584.1"/>
    <property type="molecule type" value="Genomic_DNA"/>
</dbReference>
<dbReference type="Proteomes" id="UP001642409">
    <property type="component" value="Unassembled WGS sequence"/>
</dbReference>
<evidence type="ECO:0000313" key="1">
    <source>
        <dbReference type="EMBL" id="CAI9977364.1"/>
    </source>
</evidence>
<accession>A0AA86V1U2</accession>
<keyword evidence="3" id="KW-1185">Reference proteome</keyword>
<dbReference type="EMBL" id="CATOUU010001177">
    <property type="protein sequence ID" value="CAI9977364.1"/>
    <property type="molecule type" value="Genomic_DNA"/>
</dbReference>
<reference evidence="2 3" key="2">
    <citation type="submission" date="2024-07" db="EMBL/GenBank/DDBJ databases">
        <authorList>
            <person name="Akdeniz Z."/>
        </authorList>
    </citation>
    <scope>NUCLEOTIDE SEQUENCE [LARGE SCALE GENOMIC DNA]</scope>
</reference>
<sequence length="246" mass="28709">MKQQSHFYLDPIQFQQSALPTIQSLKYAYSGFNSNITIGQIFGMIEQLNVDQLHEFWVIMSQIHSCEVMHIQKCCVNLKNTFQNSLNSFKNNKTQMQNNTNKQNKQIEKCLNNKALVKSALVQVVSDFNVHVNDSISDRDLCILVNQTVQQDKTQQFWNKVAQIVPSKNKKQVYDFYRILFSKALYDSQITREDTKQIEQLNTLYSDEKPSVLAQLFLDKTGRKIMKHDVIMCFVNIRRKASKQVK</sequence>
<gene>
    <name evidence="2" type="ORF">HINF_LOCUS10448</name>
    <name evidence="1" type="ORF">HINF_LOCUS65009</name>
</gene>
<protein>
    <submittedName>
        <fullName evidence="2">Hypothetical_protein</fullName>
    </submittedName>
</protein>
<evidence type="ECO:0000313" key="3">
    <source>
        <dbReference type="Proteomes" id="UP001642409"/>
    </source>
</evidence>
<name>A0AA86V1U2_9EUKA</name>
<comment type="caution">
    <text evidence="1">The sequence shown here is derived from an EMBL/GenBank/DDBJ whole genome shotgun (WGS) entry which is preliminary data.</text>
</comment>
<reference evidence="1" key="1">
    <citation type="submission" date="2023-06" db="EMBL/GenBank/DDBJ databases">
        <authorList>
            <person name="Kurt Z."/>
        </authorList>
    </citation>
    <scope>NUCLEOTIDE SEQUENCE</scope>
</reference>
<evidence type="ECO:0000313" key="2">
    <source>
        <dbReference type="EMBL" id="CAL5988584.1"/>
    </source>
</evidence>
<proteinExistence type="predicted"/>
<dbReference type="AlphaFoldDB" id="A0AA86V1U2"/>
<organism evidence="1">
    <name type="scientific">Hexamita inflata</name>
    <dbReference type="NCBI Taxonomy" id="28002"/>
    <lineage>
        <taxon>Eukaryota</taxon>
        <taxon>Metamonada</taxon>
        <taxon>Diplomonadida</taxon>
        <taxon>Hexamitidae</taxon>
        <taxon>Hexamitinae</taxon>
        <taxon>Hexamita</taxon>
    </lineage>
</organism>